<dbReference type="InterPro" id="IPR011706">
    <property type="entry name" value="Cu-oxidase_C"/>
</dbReference>
<dbReference type="InterPro" id="IPR002355">
    <property type="entry name" value="Cu_oxidase_Cu_BS"/>
</dbReference>
<dbReference type="InterPro" id="IPR045087">
    <property type="entry name" value="Cu-oxidase_fam"/>
</dbReference>
<sequence>MILNRRDMLLGTMASVLVPRPAVSKTSGITLRPAPMSVQWPGRTGALAGFLGFNGSLPGPEIRVKQGDRLRVRLENGLDDGALVHWHGIRVPNRMDGVSILTQEVVPPGEAFDYEFSPPDAGTYWYHSHYLSYEQVGRGLFGPLIVEEKNPPEVDHDITAILADFRMTPAGEFDTDFGVMEDFARWGRLGIALRVFLSQSSVRLGDRVRLRLINAAIDRVFPLDLNGINGSVVALDGMPLAQPTALEPMTIAPGQRVDIIGTVISDVSISTSDGDSLRQIGRISMKGTNPTPGSELIQPLPAHGLPTPIRPGQSLKLVMRGGEGDPDHGGFGTWSFNGVSGLPMEPLGQFRWGDTAEITLSNPTAFDHGIHLHGHHFREVLGSGPFGPWRDTLLVKAGEDRKIACVFDNPGRWLLHCHMLSHSADGMATWVEVT</sequence>
<dbReference type="OrthoDB" id="9757546at2"/>
<proteinExistence type="predicted"/>
<dbReference type="GO" id="GO:0005507">
    <property type="term" value="F:copper ion binding"/>
    <property type="evidence" value="ECO:0007669"/>
    <property type="project" value="InterPro"/>
</dbReference>
<dbReference type="CDD" id="cd13861">
    <property type="entry name" value="CuRO_1_CumA_like"/>
    <property type="match status" value="1"/>
</dbReference>
<organism evidence="6 7">
    <name type="scientific">Actibacterium atlanticum</name>
    <dbReference type="NCBI Taxonomy" id="1461693"/>
    <lineage>
        <taxon>Bacteria</taxon>
        <taxon>Pseudomonadati</taxon>
        <taxon>Pseudomonadota</taxon>
        <taxon>Alphaproteobacteria</taxon>
        <taxon>Rhodobacterales</taxon>
        <taxon>Roseobacteraceae</taxon>
        <taxon>Actibacterium</taxon>
    </lineage>
</organism>
<reference evidence="6 7" key="1">
    <citation type="submission" date="2013-04" db="EMBL/GenBank/DDBJ databases">
        <title>Shimia sp. 22II-S11-Z10 Genome Sequencing.</title>
        <authorList>
            <person name="Lai Q."/>
            <person name="Li G."/>
            <person name="Shao Z."/>
        </authorList>
    </citation>
    <scope>NUCLEOTIDE SEQUENCE [LARGE SCALE GENOMIC DNA]</scope>
    <source>
        <strain evidence="7">22II-S11-Z10</strain>
    </source>
</reference>
<dbReference type="PROSITE" id="PS00080">
    <property type="entry name" value="MULTICOPPER_OXIDASE2"/>
    <property type="match status" value="1"/>
</dbReference>
<dbReference type="Pfam" id="PF00394">
    <property type="entry name" value="Cu-oxidase"/>
    <property type="match status" value="1"/>
</dbReference>
<comment type="caution">
    <text evidence="6">The sequence shown here is derived from an EMBL/GenBank/DDBJ whole genome shotgun (WGS) entry which is preliminary data.</text>
</comment>
<dbReference type="SUPFAM" id="SSF49503">
    <property type="entry name" value="Cupredoxins"/>
    <property type="match status" value="3"/>
</dbReference>
<dbReference type="PATRIC" id="fig|1461693.3.peg.2813"/>
<dbReference type="Pfam" id="PF07731">
    <property type="entry name" value="Cu-oxidase_2"/>
    <property type="match status" value="1"/>
</dbReference>
<dbReference type="Pfam" id="PF07732">
    <property type="entry name" value="Cu-oxidase_3"/>
    <property type="match status" value="1"/>
</dbReference>
<dbReference type="GO" id="GO:0016491">
    <property type="term" value="F:oxidoreductase activity"/>
    <property type="evidence" value="ECO:0007669"/>
    <property type="project" value="UniProtKB-KW"/>
</dbReference>
<keyword evidence="7" id="KW-1185">Reference proteome</keyword>
<dbReference type="InterPro" id="IPR001117">
    <property type="entry name" value="Cu-oxidase_2nd"/>
</dbReference>
<dbReference type="STRING" id="1461693.ATO10_13904"/>
<dbReference type="eggNOG" id="COG2132">
    <property type="taxonomic scope" value="Bacteria"/>
</dbReference>
<keyword evidence="1" id="KW-0479">Metal-binding</keyword>
<dbReference type="EMBL" id="AQQY01000011">
    <property type="protein sequence ID" value="KCV81072.1"/>
    <property type="molecule type" value="Genomic_DNA"/>
</dbReference>
<dbReference type="Gene3D" id="2.60.40.420">
    <property type="entry name" value="Cupredoxins - blue copper proteins"/>
    <property type="match status" value="3"/>
</dbReference>
<feature type="domain" description="Plastocyanin-like" evidence="5">
    <location>
        <begin position="49"/>
        <end position="150"/>
    </location>
</feature>
<evidence type="ECO:0000313" key="7">
    <source>
        <dbReference type="Proteomes" id="UP000024836"/>
    </source>
</evidence>
<dbReference type="AlphaFoldDB" id="A0A058ZIQ7"/>
<feature type="domain" description="Plastocyanin-like" evidence="3">
    <location>
        <begin position="201"/>
        <end position="262"/>
    </location>
</feature>
<protein>
    <submittedName>
        <fullName evidence="6">Multicopper oxidase</fullName>
    </submittedName>
</protein>
<evidence type="ECO:0000259" key="5">
    <source>
        <dbReference type="Pfam" id="PF07732"/>
    </source>
</evidence>
<evidence type="ECO:0000256" key="2">
    <source>
        <dbReference type="ARBA" id="ARBA00023002"/>
    </source>
</evidence>
<evidence type="ECO:0000256" key="1">
    <source>
        <dbReference type="ARBA" id="ARBA00022723"/>
    </source>
</evidence>
<gene>
    <name evidence="6" type="ORF">ATO10_13904</name>
</gene>
<accession>A0A058ZIQ7</accession>
<feature type="domain" description="Plastocyanin-like" evidence="4">
    <location>
        <begin position="337"/>
        <end position="433"/>
    </location>
</feature>
<evidence type="ECO:0000313" key="6">
    <source>
        <dbReference type="EMBL" id="KCV81072.1"/>
    </source>
</evidence>
<evidence type="ECO:0000259" key="3">
    <source>
        <dbReference type="Pfam" id="PF00394"/>
    </source>
</evidence>
<dbReference type="PANTHER" id="PTHR11709:SF2">
    <property type="entry name" value="MULTICOPPER OXIDASE LPR1"/>
    <property type="match status" value="1"/>
</dbReference>
<dbReference type="Proteomes" id="UP000024836">
    <property type="component" value="Unassembled WGS sequence"/>
</dbReference>
<evidence type="ECO:0000259" key="4">
    <source>
        <dbReference type="Pfam" id="PF07731"/>
    </source>
</evidence>
<dbReference type="InterPro" id="IPR008972">
    <property type="entry name" value="Cupredoxin"/>
</dbReference>
<dbReference type="PANTHER" id="PTHR11709">
    <property type="entry name" value="MULTI-COPPER OXIDASE"/>
    <property type="match status" value="1"/>
</dbReference>
<dbReference type="InterPro" id="IPR011707">
    <property type="entry name" value="Cu-oxidase-like_N"/>
</dbReference>
<name>A0A058ZIQ7_9RHOB</name>
<keyword evidence="2" id="KW-0560">Oxidoreductase</keyword>